<evidence type="ECO:0000313" key="3">
    <source>
        <dbReference type="Proteomes" id="UP000054978"/>
    </source>
</evidence>
<reference evidence="2" key="1">
    <citation type="submission" date="2016-01" db="EMBL/GenBank/DDBJ databases">
        <authorList>
            <person name="Peeters C."/>
        </authorList>
    </citation>
    <scope>NUCLEOTIDE SEQUENCE [LARGE SCALE GENOMIC DNA]</scope>
    <source>
        <strain evidence="2">LMG 29326</strain>
    </source>
</reference>
<dbReference type="RefSeq" id="WP_208636793.1">
    <property type="nucleotide sequence ID" value="NZ_FCOB02000021.1"/>
</dbReference>
<sequence>MPINGIQSDAYADLGEAWIQDQSARLMQKHLQFGQHYRIDVDALLARSAQVARAARIAAAAAENLELATDRIRRATLEAVEHCPRLEDPFVQMSRLPQPPESGVQSISTAEQPNGPESAILGEFSRANRLGADPRDEWVAVLADLTEVVVADVRGRPSALGIAKATSIVQSRAYIETRARQLLKTLTRDDGDWSLIVIDFGVEAQHHDCEFLMCFVFQAANSDLSATSPYAEIGFALLKQSHATPIFVLTIRTATGFDVEPAIRSQDCPSR</sequence>
<dbReference type="EMBL" id="FCOB02000021">
    <property type="protein sequence ID" value="SAK81613.1"/>
    <property type="molecule type" value="Genomic_DNA"/>
</dbReference>
<organism evidence="2 3">
    <name type="scientific">Caballeronia ptereochthonis</name>
    <dbReference type="NCBI Taxonomy" id="1777144"/>
    <lineage>
        <taxon>Bacteria</taxon>
        <taxon>Pseudomonadati</taxon>
        <taxon>Pseudomonadota</taxon>
        <taxon>Betaproteobacteria</taxon>
        <taxon>Burkholderiales</taxon>
        <taxon>Burkholderiaceae</taxon>
        <taxon>Caballeronia</taxon>
    </lineage>
</organism>
<protein>
    <submittedName>
        <fullName evidence="2">Uncharacterized protein</fullName>
    </submittedName>
</protein>
<name>A0A158CGW3_9BURK</name>
<comment type="caution">
    <text evidence="2">The sequence shown here is derived from an EMBL/GenBank/DDBJ whole genome shotgun (WGS) entry which is preliminary data.</text>
</comment>
<keyword evidence="3" id="KW-1185">Reference proteome</keyword>
<gene>
    <name evidence="2" type="ORF">AWB83_04331</name>
</gene>
<feature type="compositionally biased region" description="Polar residues" evidence="1">
    <location>
        <begin position="103"/>
        <end position="112"/>
    </location>
</feature>
<dbReference type="Proteomes" id="UP000054978">
    <property type="component" value="Unassembled WGS sequence"/>
</dbReference>
<evidence type="ECO:0000256" key="1">
    <source>
        <dbReference type="SAM" id="MobiDB-lite"/>
    </source>
</evidence>
<evidence type="ECO:0000313" key="2">
    <source>
        <dbReference type="EMBL" id="SAK81613.1"/>
    </source>
</evidence>
<feature type="region of interest" description="Disordered" evidence="1">
    <location>
        <begin position="97"/>
        <end position="118"/>
    </location>
</feature>
<accession>A0A158CGW3</accession>
<proteinExistence type="predicted"/>
<dbReference type="AlphaFoldDB" id="A0A158CGW3"/>